<reference evidence="2 3" key="1">
    <citation type="submission" date="2019-02" db="EMBL/GenBank/DDBJ databases">
        <title>Kribbella capetownensis sp. nov. and Kribbella speibonae sp. nov., isolated from soil.</title>
        <authorList>
            <person name="Curtis S.M."/>
            <person name="Norton I."/>
            <person name="Everest G.J."/>
            <person name="Meyers P.R."/>
        </authorList>
    </citation>
    <scope>NUCLEOTIDE SEQUENCE [LARGE SCALE GENOMIC DNA]</scope>
    <source>
        <strain evidence="2 3">YM53</strain>
    </source>
</reference>
<protein>
    <submittedName>
        <fullName evidence="2">N-acetylglucosamine kinase</fullName>
    </submittedName>
</protein>
<dbReference type="PANTHER" id="PTHR43190:SF3">
    <property type="entry name" value="N-ACETYL-D-GLUCOSAMINE KINASE"/>
    <property type="match status" value="1"/>
</dbReference>
<gene>
    <name evidence="2" type="ORF">E0H75_31055</name>
</gene>
<dbReference type="EMBL" id="SJKD01000008">
    <property type="protein sequence ID" value="TCC45309.1"/>
    <property type="molecule type" value="Genomic_DNA"/>
</dbReference>
<dbReference type="SUPFAM" id="SSF53067">
    <property type="entry name" value="Actin-like ATPase domain"/>
    <property type="match status" value="2"/>
</dbReference>
<keyword evidence="2" id="KW-0418">Kinase</keyword>
<sequence>MFLGVDGGGSGTALCLVTGDGEVLATADAPSCYYLDSAEGEGVSLVKRVLAEAVPRICASAGIEPAAITSAFFGLPAYGEVSADVPLLDAAPRTALGHDRYSCGNDMVCAWAGSLGLADGINVISGTGSMTYGRYGGNGVRVGGWGELFGDEGSGYWIGVQGLRAFAQMSDGRLPPGPLLAVLREELELTSDLDLLDVVLNRWRGSRRKVAALSRPIVRAAGLGDVEGARIVGDAATELVRLVETTRSRLDFTPAETVPVSYSGGVLTAPEVLQPFANALAAQSQAYDLRTPLYSPVVGAALYAAAQAGESLNAHTLIDNSRRASAPVDRVPEG</sequence>
<evidence type="ECO:0000313" key="2">
    <source>
        <dbReference type="EMBL" id="TCC45309.1"/>
    </source>
</evidence>
<keyword evidence="2" id="KW-0808">Transferase</keyword>
<proteinExistence type="predicted"/>
<dbReference type="Pfam" id="PF01869">
    <property type="entry name" value="BcrAD_BadFG"/>
    <property type="match status" value="1"/>
</dbReference>
<dbReference type="InterPro" id="IPR052519">
    <property type="entry name" value="Euk-type_GlcNAc_Kinase"/>
</dbReference>
<dbReference type="Gene3D" id="3.30.420.40">
    <property type="match status" value="2"/>
</dbReference>
<accession>A0A4R0JFS5</accession>
<keyword evidence="3" id="KW-1185">Reference proteome</keyword>
<dbReference type="OrthoDB" id="8701357at2"/>
<dbReference type="Proteomes" id="UP000293342">
    <property type="component" value="Unassembled WGS sequence"/>
</dbReference>
<comment type="caution">
    <text evidence="2">The sequence shown here is derived from an EMBL/GenBank/DDBJ whole genome shotgun (WGS) entry which is preliminary data.</text>
</comment>
<organism evidence="2 3">
    <name type="scientific">Kribbella capetownensis</name>
    <dbReference type="NCBI Taxonomy" id="1572659"/>
    <lineage>
        <taxon>Bacteria</taxon>
        <taxon>Bacillati</taxon>
        <taxon>Actinomycetota</taxon>
        <taxon>Actinomycetes</taxon>
        <taxon>Propionibacteriales</taxon>
        <taxon>Kribbellaceae</taxon>
        <taxon>Kribbella</taxon>
    </lineage>
</organism>
<dbReference type="InterPro" id="IPR043129">
    <property type="entry name" value="ATPase_NBD"/>
</dbReference>
<evidence type="ECO:0000313" key="3">
    <source>
        <dbReference type="Proteomes" id="UP000293342"/>
    </source>
</evidence>
<evidence type="ECO:0000259" key="1">
    <source>
        <dbReference type="Pfam" id="PF01869"/>
    </source>
</evidence>
<dbReference type="AlphaFoldDB" id="A0A4R0JFS5"/>
<dbReference type="CDD" id="cd24007">
    <property type="entry name" value="ASKHA_NBD_eukNAGK-like"/>
    <property type="match status" value="1"/>
</dbReference>
<dbReference type="PANTHER" id="PTHR43190">
    <property type="entry name" value="N-ACETYL-D-GLUCOSAMINE KINASE"/>
    <property type="match status" value="1"/>
</dbReference>
<dbReference type="InterPro" id="IPR002731">
    <property type="entry name" value="ATPase_BadF"/>
</dbReference>
<feature type="domain" description="ATPase BadF/BadG/BcrA/BcrD type" evidence="1">
    <location>
        <begin position="3"/>
        <end position="304"/>
    </location>
</feature>
<dbReference type="GO" id="GO:0016301">
    <property type="term" value="F:kinase activity"/>
    <property type="evidence" value="ECO:0007669"/>
    <property type="project" value="UniProtKB-KW"/>
</dbReference>
<name>A0A4R0JFS5_9ACTN</name>